<dbReference type="FunFam" id="3.40.50.300:FF:002053">
    <property type="entry name" value="ABC transporter ATP-binding protein"/>
    <property type="match status" value="1"/>
</dbReference>
<dbReference type="Pfam" id="PF00005">
    <property type="entry name" value="ABC_tran"/>
    <property type="match status" value="2"/>
</dbReference>
<keyword evidence="1" id="KW-0677">Repeat</keyword>
<dbReference type="InterPro" id="IPR032781">
    <property type="entry name" value="ABC_tran_Xtn"/>
</dbReference>
<dbReference type="RefSeq" id="WP_132501063.1">
    <property type="nucleotide sequence ID" value="NZ_LVXA01000001.1"/>
</dbReference>
<name>A0A4R2NA12_9PAST</name>
<protein>
    <recommendedName>
        <fullName evidence="5">Probable ATP-binding protein YheS</fullName>
    </recommendedName>
</protein>
<dbReference type="GO" id="GO:0016887">
    <property type="term" value="F:ATP hydrolysis activity"/>
    <property type="evidence" value="ECO:0007669"/>
    <property type="project" value="InterPro"/>
</dbReference>
<dbReference type="InterPro" id="IPR027417">
    <property type="entry name" value="P-loop_NTPase"/>
</dbReference>
<dbReference type="PANTHER" id="PTHR19211:SF14">
    <property type="entry name" value="ATP-BINDING CASSETTE SUB-FAMILY F MEMBER 1"/>
    <property type="match status" value="1"/>
</dbReference>
<evidence type="ECO:0000256" key="6">
    <source>
        <dbReference type="SAM" id="Coils"/>
    </source>
</evidence>
<keyword evidence="2" id="KW-0547">Nucleotide-binding</keyword>
<dbReference type="EMBL" id="SLXJ01000004">
    <property type="protein sequence ID" value="TCP17822.1"/>
    <property type="molecule type" value="Genomic_DNA"/>
</dbReference>
<dbReference type="PROSITE" id="PS50893">
    <property type="entry name" value="ABC_TRANSPORTER_2"/>
    <property type="match status" value="2"/>
</dbReference>
<dbReference type="Gene3D" id="3.40.50.300">
    <property type="entry name" value="P-loop containing nucleotide triphosphate hydrolases"/>
    <property type="match status" value="2"/>
</dbReference>
<dbReference type="InterPro" id="IPR050611">
    <property type="entry name" value="ABCF"/>
</dbReference>
<feature type="domain" description="ABC transporter" evidence="7">
    <location>
        <begin position="313"/>
        <end position="527"/>
    </location>
</feature>
<evidence type="ECO:0000256" key="2">
    <source>
        <dbReference type="ARBA" id="ARBA00022741"/>
    </source>
</evidence>
<organism evidence="8 9">
    <name type="scientific">Nicoletella semolina</name>
    <dbReference type="NCBI Taxonomy" id="271160"/>
    <lineage>
        <taxon>Bacteria</taxon>
        <taxon>Pseudomonadati</taxon>
        <taxon>Pseudomonadota</taxon>
        <taxon>Gammaproteobacteria</taxon>
        <taxon>Pasteurellales</taxon>
        <taxon>Pasteurellaceae</taxon>
        <taxon>Nicoletella</taxon>
    </lineage>
</organism>
<feature type="coiled-coil region" evidence="6">
    <location>
        <begin position="565"/>
        <end position="592"/>
    </location>
</feature>
<evidence type="ECO:0000256" key="5">
    <source>
        <dbReference type="ARBA" id="ARBA00069073"/>
    </source>
</evidence>
<keyword evidence="3 8" id="KW-0067">ATP-binding</keyword>
<dbReference type="InterPro" id="IPR003439">
    <property type="entry name" value="ABC_transporter-like_ATP-bd"/>
</dbReference>
<dbReference type="FunFam" id="3.40.50.300:FF:000011">
    <property type="entry name" value="Putative ABC transporter ATP-binding component"/>
    <property type="match status" value="1"/>
</dbReference>
<dbReference type="AlphaFoldDB" id="A0A4R2NA12"/>
<gene>
    <name evidence="8" type="ORF">EV693_10452</name>
</gene>
<sequence>MIFFTNLTLKRGQSILLEQANTTIHTGQKVGLVGKNGCGKSSLFALLKNELTAEGGEAKYPHHWSIAWVNQETPALAISAIEYVIQGDREYCQLIARLQQANEDNNGNQIALLHGQLDQIDAWTIESRAAILLNGLGFTTEQLTLPVKSFSGGWRMRLNLAQALICRSDLLLLDEPTNHLDLDAVIWLERWLEQYRGTLLLISHDRDFLDPIINRVLHIEQQKLHDYTGNYSAFEIQRATKLVQQNAAYQQQQQKIAHLQQFITRFKAKASKAKQAQSRVKALEKMELIAPAYLDNPFSFAFKSPLSLPSPLLAMEKVSAGYADTTILHSIKLNLVPGSRIGLLGKNGAGKSTLIKLLAGEIQAQSGHTQLAKGVQLGYFAQHQLDTLRPDENALWHLARLAPEQAEQELRNYLGGFDFHGDKVKQSVHTFSGGEKARLVLALIVWQRPNLLLLDEPTNHLDLDMRQALTEALTHYQGSLVIVSHDRHLLRSTVDEFYLVNNGEVAEFKGDLDDYQKWLSEQNTLEFAKKSVNSSACSAENGSQNYQQKDRKEQKRLDAERRQQAAPLRKKLTQLETELSQLTEKLASLENVLTSPEIYQAENKSKLTQILSEQVGVKKQVEELELQWLALQEELENIIVQTK</sequence>
<reference evidence="8 9" key="1">
    <citation type="submission" date="2019-03" db="EMBL/GenBank/DDBJ databases">
        <title>Genomic Encyclopedia of Type Strains, Phase IV (KMG-IV): sequencing the most valuable type-strain genomes for metagenomic binning, comparative biology and taxonomic classification.</title>
        <authorList>
            <person name="Goeker M."/>
        </authorList>
    </citation>
    <scope>NUCLEOTIDE SEQUENCE [LARGE SCALE GENOMIC DNA]</scope>
    <source>
        <strain evidence="8 9">DSM 16380</strain>
    </source>
</reference>
<proteinExistence type="inferred from homology"/>
<dbReference type="SUPFAM" id="SSF52540">
    <property type="entry name" value="P-loop containing nucleoside triphosphate hydrolases"/>
    <property type="match status" value="2"/>
</dbReference>
<dbReference type="InterPro" id="IPR017871">
    <property type="entry name" value="ABC_transporter-like_CS"/>
</dbReference>
<accession>A0A4R2NA12</accession>
<keyword evidence="6" id="KW-0175">Coiled coil</keyword>
<dbReference type="Pfam" id="PF12848">
    <property type="entry name" value="ABC_tran_Xtn"/>
    <property type="match status" value="1"/>
</dbReference>
<dbReference type="Proteomes" id="UP000295537">
    <property type="component" value="Unassembled WGS sequence"/>
</dbReference>
<dbReference type="CDD" id="cd03221">
    <property type="entry name" value="ABCF_EF-3"/>
    <property type="match status" value="2"/>
</dbReference>
<evidence type="ECO:0000256" key="3">
    <source>
        <dbReference type="ARBA" id="ARBA00022840"/>
    </source>
</evidence>
<dbReference type="PANTHER" id="PTHR19211">
    <property type="entry name" value="ATP-BINDING TRANSPORT PROTEIN-RELATED"/>
    <property type="match status" value="1"/>
</dbReference>
<dbReference type="InterPro" id="IPR003593">
    <property type="entry name" value="AAA+_ATPase"/>
</dbReference>
<dbReference type="OrthoDB" id="9762051at2"/>
<keyword evidence="9" id="KW-1185">Reference proteome</keyword>
<dbReference type="SMART" id="SM00382">
    <property type="entry name" value="AAA"/>
    <property type="match status" value="2"/>
</dbReference>
<feature type="domain" description="ABC transporter" evidence="7">
    <location>
        <begin position="2"/>
        <end position="246"/>
    </location>
</feature>
<evidence type="ECO:0000259" key="7">
    <source>
        <dbReference type="PROSITE" id="PS50893"/>
    </source>
</evidence>
<evidence type="ECO:0000256" key="4">
    <source>
        <dbReference type="ARBA" id="ARBA00061571"/>
    </source>
</evidence>
<evidence type="ECO:0000313" key="8">
    <source>
        <dbReference type="EMBL" id="TCP17822.1"/>
    </source>
</evidence>
<evidence type="ECO:0000256" key="1">
    <source>
        <dbReference type="ARBA" id="ARBA00022737"/>
    </source>
</evidence>
<dbReference type="PROSITE" id="PS00211">
    <property type="entry name" value="ABC_TRANSPORTER_1"/>
    <property type="match status" value="2"/>
</dbReference>
<evidence type="ECO:0000313" key="9">
    <source>
        <dbReference type="Proteomes" id="UP000295537"/>
    </source>
</evidence>
<comment type="similarity">
    <text evidence="4">Belongs to the ABC transporter superfamily. ABCF family. YheS subfamily.</text>
</comment>
<dbReference type="NCBIfam" id="NF007921">
    <property type="entry name" value="PRK10636.1"/>
    <property type="match status" value="1"/>
</dbReference>
<dbReference type="GO" id="GO:0005524">
    <property type="term" value="F:ATP binding"/>
    <property type="evidence" value="ECO:0007669"/>
    <property type="project" value="UniProtKB-KW"/>
</dbReference>
<comment type="caution">
    <text evidence="8">The sequence shown here is derived from an EMBL/GenBank/DDBJ whole genome shotgun (WGS) entry which is preliminary data.</text>
</comment>